<dbReference type="HAMAP" id="MF_00719">
    <property type="entry name" value="CobS"/>
    <property type="match status" value="1"/>
</dbReference>
<keyword evidence="13 19" id="KW-0472">Membrane</keyword>
<comment type="subcellular location">
    <subcellularLocation>
        <location evidence="2 19">Cell membrane</location>
        <topology evidence="2 19">Multi-pass membrane protein</topology>
    </subcellularLocation>
</comment>
<evidence type="ECO:0000256" key="4">
    <source>
        <dbReference type="ARBA" id="ARBA00010561"/>
    </source>
</evidence>
<dbReference type="AlphaFoldDB" id="A0A4R2EMP6"/>
<dbReference type="UniPathway" id="UPA00148">
    <property type="reaction ID" value="UER00238"/>
</dbReference>
<gene>
    <name evidence="19" type="primary">cobS</name>
    <name evidence="20" type="ORF">CLV25_1107</name>
</gene>
<evidence type="ECO:0000256" key="7">
    <source>
        <dbReference type="ARBA" id="ARBA00022475"/>
    </source>
</evidence>
<evidence type="ECO:0000256" key="14">
    <source>
        <dbReference type="ARBA" id="ARBA00025228"/>
    </source>
</evidence>
<comment type="cofactor">
    <cofactor evidence="1 19">
        <name>Mg(2+)</name>
        <dbReference type="ChEBI" id="CHEBI:18420"/>
    </cofactor>
</comment>
<keyword evidence="9 19" id="KW-0808">Transferase</keyword>
<evidence type="ECO:0000256" key="11">
    <source>
        <dbReference type="ARBA" id="ARBA00022842"/>
    </source>
</evidence>
<evidence type="ECO:0000313" key="21">
    <source>
        <dbReference type="Proteomes" id="UP000294830"/>
    </source>
</evidence>
<dbReference type="EC" id="2.7.8.26" evidence="5 19"/>
<sequence length="249" mass="27686">MFRRIAATISLFTRIPIARWMSISHVEYGRTAPFYAIVGWIVGGLVALVFYLVDFLFTQPVTVAIALTFSVFLTGGLQEGGLAYFFDNLGGRHGQRFYVKNRTDKQIGIQGILGVALALILQFAILQELSPALVPWIILSGESLSRLATITLIDTNRYLRPKEGYDAAPAFSKLGIDGWLIVLATGTLPFLLTLKLKIWFAIIPLVAVRIIMEIFFKRFRGGVNFEECLATQQFCLIAFYLGVSAIPNV</sequence>
<accession>A0A4R2EMP6</accession>
<dbReference type="PANTHER" id="PTHR34148">
    <property type="entry name" value="ADENOSYLCOBINAMIDE-GDP RIBAZOLETRANSFERASE"/>
    <property type="match status" value="1"/>
</dbReference>
<dbReference type="GO" id="GO:0005886">
    <property type="term" value="C:plasma membrane"/>
    <property type="evidence" value="ECO:0007669"/>
    <property type="project" value="UniProtKB-SubCell"/>
</dbReference>
<evidence type="ECO:0000256" key="12">
    <source>
        <dbReference type="ARBA" id="ARBA00022989"/>
    </source>
</evidence>
<comment type="catalytic activity">
    <reaction evidence="17 19">
        <text>alpha-ribazole + adenosylcob(III)inamide-GDP = adenosylcob(III)alamin + GMP + H(+)</text>
        <dbReference type="Rhea" id="RHEA:16049"/>
        <dbReference type="ChEBI" id="CHEBI:10329"/>
        <dbReference type="ChEBI" id="CHEBI:15378"/>
        <dbReference type="ChEBI" id="CHEBI:18408"/>
        <dbReference type="ChEBI" id="CHEBI:58115"/>
        <dbReference type="ChEBI" id="CHEBI:60487"/>
        <dbReference type="EC" id="2.7.8.26"/>
    </reaction>
</comment>
<feature type="transmembrane region" description="Helical" evidence="19">
    <location>
        <begin position="63"/>
        <end position="86"/>
    </location>
</feature>
<evidence type="ECO:0000256" key="9">
    <source>
        <dbReference type="ARBA" id="ARBA00022679"/>
    </source>
</evidence>
<evidence type="ECO:0000256" key="10">
    <source>
        <dbReference type="ARBA" id="ARBA00022692"/>
    </source>
</evidence>
<dbReference type="GO" id="GO:0051073">
    <property type="term" value="F:adenosylcobinamide-GDP ribazoletransferase activity"/>
    <property type="evidence" value="ECO:0007669"/>
    <property type="project" value="UniProtKB-UniRule"/>
</dbReference>
<comment type="function">
    <text evidence="14 19">Joins adenosylcobinamide-GDP and alpha-ribazole to generate adenosylcobalamin (Ado-cobalamin). Also synthesizes adenosylcobalamin 5'-phosphate from adenosylcobinamide-GDP and alpha-ribazole 5'-phosphate.</text>
</comment>
<feature type="transmembrane region" description="Helical" evidence="19">
    <location>
        <begin position="198"/>
        <end position="216"/>
    </location>
</feature>
<proteinExistence type="inferred from homology"/>
<dbReference type="Pfam" id="PF02654">
    <property type="entry name" value="CobS"/>
    <property type="match status" value="1"/>
</dbReference>
<dbReference type="RefSeq" id="WP_131839610.1">
    <property type="nucleotide sequence ID" value="NZ_SLWB01000010.1"/>
</dbReference>
<comment type="pathway">
    <text evidence="3 19">Cofactor biosynthesis; adenosylcobalamin biosynthesis; adenosylcobalamin from cob(II)yrinate a,c-diamide: step 7/7.</text>
</comment>
<evidence type="ECO:0000256" key="3">
    <source>
        <dbReference type="ARBA" id="ARBA00004663"/>
    </source>
</evidence>
<comment type="caution">
    <text evidence="20">The sequence shown here is derived from an EMBL/GenBank/DDBJ whole genome shotgun (WGS) entry which is preliminary data.</text>
</comment>
<evidence type="ECO:0000256" key="8">
    <source>
        <dbReference type="ARBA" id="ARBA00022573"/>
    </source>
</evidence>
<protein>
    <recommendedName>
        <fullName evidence="6 19">Adenosylcobinamide-GDP ribazoletransferase</fullName>
        <ecNumber evidence="5 19">2.7.8.26</ecNumber>
    </recommendedName>
    <alternativeName>
        <fullName evidence="16 19">Cobalamin synthase</fullName>
    </alternativeName>
    <alternativeName>
        <fullName evidence="15 19">Cobalamin-5'-phosphate synthase</fullName>
    </alternativeName>
</protein>
<feature type="transmembrane region" description="Helical" evidence="19">
    <location>
        <begin position="34"/>
        <end position="57"/>
    </location>
</feature>
<dbReference type="InterPro" id="IPR003805">
    <property type="entry name" value="CobS"/>
</dbReference>
<keyword evidence="10 19" id="KW-0812">Transmembrane</keyword>
<keyword evidence="7 19" id="KW-1003">Cell membrane</keyword>
<evidence type="ECO:0000256" key="17">
    <source>
        <dbReference type="ARBA" id="ARBA00048623"/>
    </source>
</evidence>
<name>A0A4R2EMP6_9BACT</name>
<dbReference type="GO" id="GO:0009236">
    <property type="term" value="P:cobalamin biosynthetic process"/>
    <property type="evidence" value="ECO:0007669"/>
    <property type="project" value="UniProtKB-UniRule"/>
</dbReference>
<evidence type="ECO:0000256" key="1">
    <source>
        <dbReference type="ARBA" id="ARBA00001946"/>
    </source>
</evidence>
<comment type="similarity">
    <text evidence="4 19">Belongs to the CobS family.</text>
</comment>
<evidence type="ECO:0000256" key="13">
    <source>
        <dbReference type="ARBA" id="ARBA00023136"/>
    </source>
</evidence>
<evidence type="ECO:0000256" key="6">
    <source>
        <dbReference type="ARBA" id="ARBA00015850"/>
    </source>
</evidence>
<feature type="transmembrane region" description="Helical" evidence="19">
    <location>
        <begin position="107"/>
        <end position="126"/>
    </location>
</feature>
<evidence type="ECO:0000313" key="20">
    <source>
        <dbReference type="EMBL" id="TCN65619.1"/>
    </source>
</evidence>
<keyword evidence="11 19" id="KW-0460">Magnesium</keyword>
<organism evidence="20 21">
    <name type="scientific">Acetobacteroides hydrogenigenes</name>
    <dbReference type="NCBI Taxonomy" id="979970"/>
    <lineage>
        <taxon>Bacteria</taxon>
        <taxon>Pseudomonadati</taxon>
        <taxon>Bacteroidota</taxon>
        <taxon>Bacteroidia</taxon>
        <taxon>Bacteroidales</taxon>
        <taxon>Rikenellaceae</taxon>
        <taxon>Acetobacteroides</taxon>
    </lineage>
</organism>
<evidence type="ECO:0000256" key="18">
    <source>
        <dbReference type="ARBA" id="ARBA00049504"/>
    </source>
</evidence>
<dbReference type="GO" id="GO:0008818">
    <property type="term" value="F:cobalamin 5'-phosphate synthase activity"/>
    <property type="evidence" value="ECO:0007669"/>
    <property type="project" value="UniProtKB-UniRule"/>
</dbReference>
<evidence type="ECO:0000256" key="15">
    <source>
        <dbReference type="ARBA" id="ARBA00032605"/>
    </source>
</evidence>
<dbReference type="Proteomes" id="UP000294830">
    <property type="component" value="Unassembled WGS sequence"/>
</dbReference>
<keyword evidence="8 19" id="KW-0169">Cobalamin biosynthesis</keyword>
<evidence type="ECO:0000256" key="16">
    <source>
        <dbReference type="ARBA" id="ARBA00032853"/>
    </source>
</evidence>
<keyword evidence="12 19" id="KW-1133">Transmembrane helix</keyword>
<keyword evidence="21" id="KW-1185">Reference proteome</keyword>
<evidence type="ECO:0000256" key="19">
    <source>
        <dbReference type="HAMAP-Rule" id="MF_00719"/>
    </source>
</evidence>
<reference evidence="20 21" key="1">
    <citation type="submission" date="2019-03" db="EMBL/GenBank/DDBJ databases">
        <title>Genomic Encyclopedia of Archaeal and Bacterial Type Strains, Phase II (KMG-II): from individual species to whole genera.</title>
        <authorList>
            <person name="Goeker M."/>
        </authorList>
    </citation>
    <scope>NUCLEOTIDE SEQUENCE [LARGE SCALE GENOMIC DNA]</scope>
    <source>
        <strain evidence="20 21">RL-C</strain>
    </source>
</reference>
<dbReference type="PANTHER" id="PTHR34148:SF1">
    <property type="entry name" value="ADENOSYLCOBINAMIDE-GDP RIBAZOLETRANSFERASE"/>
    <property type="match status" value="1"/>
</dbReference>
<dbReference type="OrthoDB" id="9794626at2"/>
<evidence type="ECO:0000256" key="2">
    <source>
        <dbReference type="ARBA" id="ARBA00004651"/>
    </source>
</evidence>
<evidence type="ECO:0000256" key="5">
    <source>
        <dbReference type="ARBA" id="ARBA00013200"/>
    </source>
</evidence>
<dbReference type="EMBL" id="SLWB01000010">
    <property type="protein sequence ID" value="TCN65619.1"/>
    <property type="molecule type" value="Genomic_DNA"/>
</dbReference>
<comment type="catalytic activity">
    <reaction evidence="18 19">
        <text>alpha-ribazole 5'-phosphate + adenosylcob(III)inamide-GDP = adenosylcob(III)alamin 5'-phosphate + GMP + H(+)</text>
        <dbReference type="Rhea" id="RHEA:23560"/>
        <dbReference type="ChEBI" id="CHEBI:15378"/>
        <dbReference type="ChEBI" id="CHEBI:57918"/>
        <dbReference type="ChEBI" id="CHEBI:58115"/>
        <dbReference type="ChEBI" id="CHEBI:60487"/>
        <dbReference type="ChEBI" id="CHEBI:60493"/>
        <dbReference type="EC" id="2.7.8.26"/>
    </reaction>
</comment>